<sequence>MTKRRSLPKVLDSTSSWSSVSWEYHTGFGSTSWENVQEGWTCQLCNIFSSFTLGSALMYHLQRDHSAVGARRKKLGFKKWKIIIDLVRPVSPISPAILSHESSPLPELVPSVIDDTSSIEEEVIIEEDLRVLTTTTHMGDKVEARRYRVGGTKCYDLAMQEMPMPLRGIAAKTFECRENDMCLFTKCSDEEKAMAIIWGRWICQYRLDFIKQPLQNAILFVDTHWDLIRRTAEFEGLIRWLMTMKFHHYFSQGQVAAISKRYQRHLP</sequence>
<protein>
    <submittedName>
        <fullName evidence="1">Uncharacterized protein</fullName>
    </submittedName>
</protein>
<dbReference type="Proteomes" id="UP000054097">
    <property type="component" value="Unassembled WGS sequence"/>
</dbReference>
<proteinExistence type="predicted"/>
<evidence type="ECO:0000313" key="1">
    <source>
        <dbReference type="EMBL" id="KIM33083.1"/>
    </source>
</evidence>
<reference evidence="1 2" key="1">
    <citation type="submission" date="2014-04" db="EMBL/GenBank/DDBJ databases">
        <authorList>
            <consortium name="DOE Joint Genome Institute"/>
            <person name="Kuo A."/>
            <person name="Zuccaro A."/>
            <person name="Kohler A."/>
            <person name="Nagy L.G."/>
            <person name="Floudas D."/>
            <person name="Copeland A."/>
            <person name="Barry K.W."/>
            <person name="Cichocki N."/>
            <person name="Veneault-Fourrey C."/>
            <person name="LaButti K."/>
            <person name="Lindquist E.A."/>
            <person name="Lipzen A."/>
            <person name="Lundell T."/>
            <person name="Morin E."/>
            <person name="Murat C."/>
            <person name="Sun H."/>
            <person name="Tunlid A."/>
            <person name="Henrissat B."/>
            <person name="Grigoriev I.V."/>
            <person name="Hibbett D.S."/>
            <person name="Martin F."/>
            <person name="Nordberg H.P."/>
            <person name="Cantor M.N."/>
            <person name="Hua S.X."/>
        </authorList>
    </citation>
    <scope>NUCLEOTIDE SEQUENCE [LARGE SCALE GENOMIC DNA]</scope>
    <source>
        <strain evidence="1 2">MAFF 305830</strain>
    </source>
</reference>
<evidence type="ECO:0000313" key="2">
    <source>
        <dbReference type="Proteomes" id="UP000054097"/>
    </source>
</evidence>
<gene>
    <name evidence="1" type="ORF">M408DRAFT_326740</name>
</gene>
<accession>A0A0C2X4N7</accession>
<organism evidence="1 2">
    <name type="scientific">Serendipita vermifera MAFF 305830</name>
    <dbReference type="NCBI Taxonomy" id="933852"/>
    <lineage>
        <taxon>Eukaryota</taxon>
        <taxon>Fungi</taxon>
        <taxon>Dikarya</taxon>
        <taxon>Basidiomycota</taxon>
        <taxon>Agaricomycotina</taxon>
        <taxon>Agaricomycetes</taxon>
        <taxon>Sebacinales</taxon>
        <taxon>Serendipitaceae</taxon>
        <taxon>Serendipita</taxon>
    </lineage>
</organism>
<dbReference type="OrthoDB" id="3268873at2759"/>
<name>A0A0C2X4N7_SERVB</name>
<dbReference type="AlphaFoldDB" id="A0A0C2X4N7"/>
<dbReference type="EMBL" id="KN824279">
    <property type="protein sequence ID" value="KIM33083.1"/>
    <property type="molecule type" value="Genomic_DNA"/>
</dbReference>
<dbReference type="STRING" id="933852.A0A0C2X4N7"/>
<keyword evidence="2" id="KW-1185">Reference proteome</keyword>
<dbReference type="HOGENOM" id="CLU_1042674_0_0_1"/>
<reference evidence="2" key="2">
    <citation type="submission" date="2015-01" db="EMBL/GenBank/DDBJ databases">
        <title>Evolutionary Origins and Diversification of the Mycorrhizal Mutualists.</title>
        <authorList>
            <consortium name="DOE Joint Genome Institute"/>
            <consortium name="Mycorrhizal Genomics Consortium"/>
            <person name="Kohler A."/>
            <person name="Kuo A."/>
            <person name="Nagy L.G."/>
            <person name="Floudas D."/>
            <person name="Copeland A."/>
            <person name="Barry K.W."/>
            <person name="Cichocki N."/>
            <person name="Veneault-Fourrey C."/>
            <person name="LaButti K."/>
            <person name="Lindquist E.A."/>
            <person name="Lipzen A."/>
            <person name="Lundell T."/>
            <person name="Morin E."/>
            <person name="Murat C."/>
            <person name="Riley R."/>
            <person name="Ohm R."/>
            <person name="Sun H."/>
            <person name="Tunlid A."/>
            <person name="Henrissat B."/>
            <person name="Grigoriev I.V."/>
            <person name="Hibbett D.S."/>
            <person name="Martin F."/>
        </authorList>
    </citation>
    <scope>NUCLEOTIDE SEQUENCE [LARGE SCALE GENOMIC DNA]</scope>
    <source>
        <strain evidence="2">MAFF 305830</strain>
    </source>
</reference>